<evidence type="ECO:0000313" key="3">
    <source>
        <dbReference type="EMBL" id="SEO33949.1"/>
    </source>
</evidence>
<reference evidence="3 5" key="2">
    <citation type="submission" date="2016-10" db="EMBL/GenBank/DDBJ databases">
        <authorList>
            <person name="Varghese N."/>
            <person name="Submissions S."/>
        </authorList>
    </citation>
    <scope>NUCLEOTIDE SEQUENCE [LARGE SCALE GENOMIC DNA]</scope>
    <source>
        <strain evidence="3 5">CGMCC 1.7071</strain>
    </source>
</reference>
<dbReference type="Proteomes" id="UP000183063">
    <property type="component" value="Unassembled WGS sequence"/>
</dbReference>
<dbReference type="AlphaFoldDB" id="A0A1H8NWB9"/>
<evidence type="ECO:0000313" key="5">
    <source>
        <dbReference type="Proteomes" id="UP000198939"/>
    </source>
</evidence>
<evidence type="ECO:0000313" key="4">
    <source>
        <dbReference type="Proteomes" id="UP000183063"/>
    </source>
</evidence>
<proteinExistence type="predicted"/>
<accession>A0A1H8NWB9</accession>
<dbReference type="STRING" id="501024.RTCCBAU85039_3596"/>
<keyword evidence="5" id="KW-1185">Reference proteome</keyword>
<organism evidence="2 4">
    <name type="scientific">Rhizobium tibeticum</name>
    <dbReference type="NCBI Taxonomy" id="501024"/>
    <lineage>
        <taxon>Bacteria</taxon>
        <taxon>Pseudomonadati</taxon>
        <taxon>Pseudomonadota</taxon>
        <taxon>Alphaproteobacteria</taxon>
        <taxon>Hyphomicrobiales</taxon>
        <taxon>Rhizobiaceae</taxon>
        <taxon>Rhizobium/Agrobacterium group</taxon>
        <taxon>Rhizobium</taxon>
    </lineage>
</organism>
<dbReference type="EMBL" id="FOCV01000015">
    <property type="protein sequence ID" value="SEO33949.1"/>
    <property type="molecule type" value="Genomic_DNA"/>
</dbReference>
<evidence type="ECO:0000313" key="2">
    <source>
        <dbReference type="EMBL" id="SEH99903.1"/>
    </source>
</evidence>
<reference evidence="4" key="3">
    <citation type="submission" date="2016-10" db="EMBL/GenBank/DDBJ databases">
        <authorList>
            <person name="Wibberg D."/>
        </authorList>
    </citation>
    <scope>NUCLEOTIDE SEQUENCE [LARGE SCALE GENOMIC DNA]</scope>
</reference>
<dbReference type="Proteomes" id="UP000198939">
    <property type="component" value="Unassembled WGS sequence"/>
</dbReference>
<reference evidence="2" key="1">
    <citation type="submission" date="2016-10" db="EMBL/GenBank/DDBJ databases">
        <authorList>
            <person name="de Groot N.N."/>
        </authorList>
    </citation>
    <scope>NUCLEOTIDE SEQUENCE [LARGE SCALE GENOMIC DNA]</scope>
    <source>
        <strain evidence="2">CCBAU85039</strain>
    </source>
</reference>
<name>A0A1H8NWB9_9HYPH</name>
<protein>
    <submittedName>
        <fullName evidence="2">Uncharacterized protein</fullName>
    </submittedName>
</protein>
<gene>
    <name evidence="2" type="ORF">RTCCBAU85039_3596</name>
    <name evidence="3" type="ORF">SAMN05216228_1015112</name>
</gene>
<dbReference type="EMBL" id="FNXB01000018">
    <property type="protein sequence ID" value="SEH99903.1"/>
    <property type="molecule type" value="Genomic_DNA"/>
</dbReference>
<evidence type="ECO:0000256" key="1">
    <source>
        <dbReference type="SAM" id="MobiDB-lite"/>
    </source>
</evidence>
<feature type="region of interest" description="Disordered" evidence="1">
    <location>
        <begin position="102"/>
        <end position="132"/>
    </location>
</feature>
<sequence>MSPVARFIGRPCPCGFLKGMLPSQATSLQGDVRHGVRLKPLPIDRCEVLICLARSGARVGRAKTLRILLLVYDAALSRASGRHGTTPYFQIPVLAHMQAVQPDARTPSTQLRGEAPGPHEPREAKRTQPLPQGRHAAAAARWCSRCTSHMPAHLAYAPEPSCTLTAHVL</sequence>
<feature type="compositionally biased region" description="Basic and acidic residues" evidence="1">
    <location>
        <begin position="117"/>
        <end position="126"/>
    </location>
</feature>